<dbReference type="Pfam" id="PF26133">
    <property type="entry name" value="DUF8039"/>
    <property type="match status" value="1"/>
</dbReference>
<feature type="region of interest" description="Disordered" evidence="1">
    <location>
        <begin position="268"/>
        <end position="316"/>
    </location>
</feature>
<evidence type="ECO:0000256" key="1">
    <source>
        <dbReference type="SAM" id="MobiDB-lite"/>
    </source>
</evidence>
<dbReference type="PANTHER" id="PTHR33018:SF31">
    <property type="entry name" value="TRANSPOSASE, PTTA_EN_SPM, PLANT"/>
    <property type="match status" value="1"/>
</dbReference>
<dbReference type="InterPro" id="IPR058352">
    <property type="entry name" value="DUF8039"/>
</dbReference>
<dbReference type="AlphaFoldDB" id="A0A9D4ZSQ5"/>
<comment type="caution">
    <text evidence="3">The sequence shown here is derived from an EMBL/GenBank/DDBJ whole genome shotgun (WGS) entry which is preliminary data.</text>
</comment>
<name>A0A9D4ZSQ5_PEA</name>
<evidence type="ECO:0000313" key="4">
    <source>
        <dbReference type="Proteomes" id="UP001058974"/>
    </source>
</evidence>
<dbReference type="PANTHER" id="PTHR33018">
    <property type="entry name" value="OS10G0338966 PROTEIN-RELATED"/>
    <property type="match status" value="1"/>
</dbReference>
<protein>
    <recommendedName>
        <fullName evidence="2">DUF8039 domain-containing protein</fullName>
    </recommendedName>
</protein>
<reference evidence="3 4" key="1">
    <citation type="journal article" date="2022" name="Nat. Genet.">
        <title>Improved pea reference genome and pan-genome highlight genomic features and evolutionary characteristics.</title>
        <authorList>
            <person name="Yang T."/>
            <person name="Liu R."/>
            <person name="Luo Y."/>
            <person name="Hu S."/>
            <person name="Wang D."/>
            <person name="Wang C."/>
            <person name="Pandey M.K."/>
            <person name="Ge S."/>
            <person name="Xu Q."/>
            <person name="Li N."/>
            <person name="Li G."/>
            <person name="Huang Y."/>
            <person name="Saxena R.K."/>
            <person name="Ji Y."/>
            <person name="Li M."/>
            <person name="Yan X."/>
            <person name="He Y."/>
            <person name="Liu Y."/>
            <person name="Wang X."/>
            <person name="Xiang C."/>
            <person name="Varshney R.K."/>
            <person name="Ding H."/>
            <person name="Gao S."/>
            <person name="Zong X."/>
        </authorList>
    </citation>
    <scope>NUCLEOTIDE SEQUENCE [LARGE SCALE GENOMIC DNA]</scope>
    <source>
        <strain evidence="3 4">cv. Zhongwan 6</strain>
    </source>
</reference>
<feature type="compositionally biased region" description="Basic residues" evidence="1">
    <location>
        <begin position="275"/>
        <end position="284"/>
    </location>
</feature>
<evidence type="ECO:0000313" key="3">
    <source>
        <dbReference type="EMBL" id="KAI5383947.1"/>
    </source>
</evidence>
<accession>A0A9D4ZSQ5</accession>
<dbReference type="Gramene" id="Psat07G0107200-T1">
    <property type="protein sequence ID" value="KAI5383947.1"/>
    <property type="gene ID" value="KIW84_071072"/>
</dbReference>
<evidence type="ECO:0000259" key="2">
    <source>
        <dbReference type="Pfam" id="PF26133"/>
    </source>
</evidence>
<sequence>MSNKFLKDEEGNFVEAERPMKYAEIISAEEWDNFVAKRRNEKFHEVSDKNQKRASKPAYPYKKGRTGYARLQQRILAEEKSDAISLPEHVLWKAARVGKDGIVVEAVQNVYDECETLSQTLPSTEVQDCRSVLSRVLNVPEYSGRVRVLELQKENARYREERCGSEAKDTSDRASINCQPKFPEGITPCQLYLSSPTYRIVGKGKVHNTSGELLHHNPLPVGYMKVSVDLVLDTDALLPLPDVVSETTLMRDAVASFVGWPSDLIFPDAETPTRPTHKASKGISRRIESVASQKEVPGRKLKKAGKDIPTTSGTKS</sequence>
<proteinExistence type="predicted"/>
<gene>
    <name evidence="3" type="ORF">KIW84_071072</name>
</gene>
<dbReference type="Proteomes" id="UP001058974">
    <property type="component" value="Chromosome 7"/>
</dbReference>
<organism evidence="3 4">
    <name type="scientific">Pisum sativum</name>
    <name type="common">Garden pea</name>
    <name type="synonym">Lathyrus oleraceus</name>
    <dbReference type="NCBI Taxonomy" id="3888"/>
    <lineage>
        <taxon>Eukaryota</taxon>
        <taxon>Viridiplantae</taxon>
        <taxon>Streptophyta</taxon>
        <taxon>Embryophyta</taxon>
        <taxon>Tracheophyta</taxon>
        <taxon>Spermatophyta</taxon>
        <taxon>Magnoliopsida</taxon>
        <taxon>eudicotyledons</taxon>
        <taxon>Gunneridae</taxon>
        <taxon>Pentapetalae</taxon>
        <taxon>rosids</taxon>
        <taxon>fabids</taxon>
        <taxon>Fabales</taxon>
        <taxon>Fabaceae</taxon>
        <taxon>Papilionoideae</taxon>
        <taxon>50 kb inversion clade</taxon>
        <taxon>NPAAA clade</taxon>
        <taxon>Hologalegina</taxon>
        <taxon>IRL clade</taxon>
        <taxon>Fabeae</taxon>
        <taxon>Lathyrus</taxon>
    </lineage>
</organism>
<keyword evidence="4" id="KW-1185">Reference proteome</keyword>
<feature type="domain" description="DUF8039" evidence="2">
    <location>
        <begin position="184"/>
        <end position="265"/>
    </location>
</feature>
<dbReference type="EMBL" id="JAMSHJ010000007">
    <property type="protein sequence ID" value="KAI5383947.1"/>
    <property type="molecule type" value="Genomic_DNA"/>
</dbReference>